<feature type="region of interest" description="Disordered" evidence="1">
    <location>
        <begin position="1"/>
        <end position="57"/>
    </location>
</feature>
<organism evidence="2 3">
    <name type="scientific">Terfezia boudieri ATCC MYA-4762</name>
    <dbReference type="NCBI Taxonomy" id="1051890"/>
    <lineage>
        <taxon>Eukaryota</taxon>
        <taxon>Fungi</taxon>
        <taxon>Dikarya</taxon>
        <taxon>Ascomycota</taxon>
        <taxon>Pezizomycotina</taxon>
        <taxon>Pezizomycetes</taxon>
        <taxon>Pezizales</taxon>
        <taxon>Pezizaceae</taxon>
        <taxon>Terfezia</taxon>
    </lineage>
</organism>
<gene>
    <name evidence="2" type="ORF">L211DRAFT_837088</name>
</gene>
<dbReference type="InParanoid" id="A0A3N4LPF6"/>
<reference evidence="2 3" key="1">
    <citation type="journal article" date="2018" name="Nat. Ecol. Evol.">
        <title>Pezizomycetes genomes reveal the molecular basis of ectomycorrhizal truffle lifestyle.</title>
        <authorList>
            <person name="Murat C."/>
            <person name="Payen T."/>
            <person name="Noel B."/>
            <person name="Kuo A."/>
            <person name="Morin E."/>
            <person name="Chen J."/>
            <person name="Kohler A."/>
            <person name="Krizsan K."/>
            <person name="Balestrini R."/>
            <person name="Da Silva C."/>
            <person name="Montanini B."/>
            <person name="Hainaut M."/>
            <person name="Levati E."/>
            <person name="Barry K.W."/>
            <person name="Belfiori B."/>
            <person name="Cichocki N."/>
            <person name="Clum A."/>
            <person name="Dockter R.B."/>
            <person name="Fauchery L."/>
            <person name="Guy J."/>
            <person name="Iotti M."/>
            <person name="Le Tacon F."/>
            <person name="Lindquist E.A."/>
            <person name="Lipzen A."/>
            <person name="Malagnac F."/>
            <person name="Mello A."/>
            <person name="Molinier V."/>
            <person name="Miyauchi S."/>
            <person name="Poulain J."/>
            <person name="Riccioni C."/>
            <person name="Rubini A."/>
            <person name="Sitrit Y."/>
            <person name="Splivallo R."/>
            <person name="Traeger S."/>
            <person name="Wang M."/>
            <person name="Zifcakova L."/>
            <person name="Wipf D."/>
            <person name="Zambonelli A."/>
            <person name="Paolocci F."/>
            <person name="Nowrousian M."/>
            <person name="Ottonello S."/>
            <person name="Baldrian P."/>
            <person name="Spatafora J.W."/>
            <person name="Henrissat B."/>
            <person name="Nagy L.G."/>
            <person name="Aury J.M."/>
            <person name="Wincker P."/>
            <person name="Grigoriev I.V."/>
            <person name="Bonfante P."/>
            <person name="Martin F.M."/>
        </authorList>
    </citation>
    <scope>NUCLEOTIDE SEQUENCE [LARGE SCALE GENOMIC DNA]</scope>
    <source>
        <strain evidence="2 3">ATCC MYA-4762</strain>
    </source>
</reference>
<evidence type="ECO:0000313" key="2">
    <source>
        <dbReference type="EMBL" id="RPB24706.1"/>
    </source>
</evidence>
<dbReference type="AlphaFoldDB" id="A0A3N4LPF6"/>
<keyword evidence="3" id="KW-1185">Reference proteome</keyword>
<accession>A0A3N4LPF6</accession>
<sequence length="57" mass="6205">MLSNKSISDLTSTAAETRKQVARESSSPYADNYLPQCGVSMPQSENIDVPRKMGGWA</sequence>
<protein>
    <submittedName>
        <fullName evidence="2">Uncharacterized protein</fullName>
    </submittedName>
</protein>
<evidence type="ECO:0000313" key="3">
    <source>
        <dbReference type="Proteomes" id="UP000267821"/>
    </source>
</evidence>
<dbReference type="Proteomes" id="UP000267821">
    <property type="component" value="Unassembled WGS sequence"/>
</dbReference>
<dbReference type="EMBL" id="ML121540">
    <property type="protein sequence ID" value="RPB24706.1"/>
    <property type="molecule type" value="Genomic_DNA"/>
</dbReference>
<evidence type="ECO:0000256" key="1">
    <source>
        <dbReference type="SAM" id="MobiDB-lite"/>
    </source>
</evidence>
<name>A0A3N4LPF6_9PEZI</name>
<feature type="compositionally biased region" description="Polar residues" evidence="1">
    <location>
        <begin position="1"/>
        <end position="15"/>
    </location>
</feature>
<proteinExistence type="predicted"/>